<dbReference type="EMBL" id="QRUO01000009">
    <property type="protein sequence ID" value="RGR71184.1"/>
    <property type="molecule type" value="Genomic_DNA"/>
</dbReference>
<reference evidence="8 9" key="1">
    <citation type="submission" date="2018-08" db="EMBL/GenBank/DDBJ databases">
        <title>A genome reference for cultivated species of the human gut microbiota.</title>
        <authorList>
            <person name="Zou Y."/>
            <person name="Xue W."/>
            <person name="Luo G."/>
        </authorList>
    </citation>
    <scope>NUCLEOTIDE SEQUENCE [LARGE SCALE GENOMIC DNA]</scope>
    <source>
        <strain evidence="8 9">AF24-29LB</strain>
    </source>
</reference>
<evidence type="ECO:0000256" key="5">
    <source>
        <dbReference type="ARBA" id="ARBA00038121"/>
    </source>
</evidence>
<comment type="similarity">
    <text evidence="5">Belongs to the GHMP kinase family.</text>
</comment>
<dbReference type="Pfam" id="PF00288">
    <property type="entry name" value="GHMP_kinases_N"/>
    <property type="match status" value="1"/>
</dbReference>
<dbReference type="InterPro" id="IPR001174">
    <property type="entry name" value="HddA/FKP"/>
</dbReference>
<dbReference type="InterPro" id="IPR006204">
    <property type="entry name" value="GHMP_kinase_N_dom"/>
</dbReference>
<sequence>MKIRSKAPLRLGLAGGGSDVSPYSDIYGGLILNATINLYAYCTIEETDDNQIVINAYDVCCHKSYPLGKYLEIDGDASLIKGVYNRIMKDYVFDVKSFKITTYNDAPAGSGLGTSSTMVVCILKAFVEWLSLPLGDYELSRLAYEIERKDLGLSGGKQDQYAAAFGGFNYMEFLQNDLVIVNPLKIKRWIIDELEASMVLYFTGASRSSAAIIDEQKKNTSQGNSDAIEAMHKIKQSARDMKLALLKGDIDSFADILREGWENKKKMASHITNPVIQEAMDVAMKAGAKAGKVSGAGGGGFIMFIVEPTRKKEVIEALKKMTGFVMPFQFSDGGAHGWKIYPTDSVHSMNNL</sequence>
<keyword evidence="2" id="KW-0547">Nucleotide-binding</keyword>
<accession>A0A412FST9</accession>
<evidence type="ECO:0000313" key="8">
    <source>
        <dbReference type="EMBL" id="RGR71184.1"/>
    </source>
</evidence>
<dbReference type="Gene3D" id="3.30.230.120">
    <property type="match status" value="1"/>
</dbReference>
<organism evidence="8 9">
    <name type="scientific">Bacteroides caccae</name>
    <dbReference type="NCBI Taxonomy" id="47678"/>
    <lineage>
        <taxon>Bacteria</taxon>
        <taxon>Pseudomonadati</taxon>
        <taxon>Bacteroidota</taxon>
        <taxon>Bacteroidia</taxon>
        <taxon>Bacteroidales</taxon>
        <taxon>Bacteroidaceae</taxon>
        <taxon>Bacteroides</taxon>
    </lineage>
</organism>
<dbReference type="Proteomes" id="UP000284205">
    <property type="component" value="Unassembled WGS sequence"/>
</dbReference>
<dbReference type="InterPro" id="IPR052203">
    <property type="entry name" value="GHMP_Kinase-Related"/>
</dbReference>
<keyword evidence="4" id="KW-0067">ATP-binding</keyword>
<dbReference type="Pfam" id="PF08544">
    <property type="entry name" value="GHMP_kinases_C"/>
    <property type="match status" value="1"/>
</dbReference>
<keyword evidence="1" id="KW-0808">Transferase</keyword>
<dbReference type="InterPro" id="IPR013750">
    <property type="entry name" value="GHMP_kinase_C_dom"/>
</dbReference>
<feature type="domain" description="GHMP kinase C-terminal" evidence="7">
    <location>
        <begin position="244"/>
        <end position="320"/>
    </location>
</feature>
<evidence type="ECO:0000259" key="7">
    <source>
        <dbReference type="Pfam" id="PF08544"/>
    </source>
</evidence>
<feature type="domain" description="GHMP kinase N-terminal" evidence="6">
    <location>
        <begin position="79"/>
        <end position="167"/>
    </location>
</feature>
<dbReference type="SUPFAM" id="SSF54211">
    <property type="entry name" value="Ribosomal protein S5 domain 2-like"/>
    <property type="match status" value="1"/>
</dbReference>
<dbReference type="PIRSF" id="PIRSF036406">
    <property type="entry name" value="Hept_kin"/>
    <property type="match status" value="1"/>
</dbReference>
<dbReference type="SUPFAM" id="SSF55060">
    <property type="entry name" value="GHMP Kinase, C-terminal domain"/>
    <property type="match status" value="1"/>
</dbReference>
<dbReference type="InterPro" id="IPR014606">
    <property type="entry name" value="Heptose_7-P_kinase"/>
</dbReference>
<evidence type="ECO:0000259" key="6">
    <source>
        <dbReference type="Pfam" id="PF00288"/>
    </source>
</evidence>
<gene>
    <name evidence="8" type="ORF">DWY26_11715</name>
</gene>
<dbReference type="GO" id="GO:0050201">
    <property type="term" value="F:fucokinase activity"/>
    <property type="evidence" value="ECO:0007669"/>
    <property type="project" value="TreeGrafter"/>
</dbReference>
<evidence type="ECO:0000256" key="2">
    <source>
        <dbReference type="ARBA" id="ARBA00022741"/>
    </source>
</evidence>
<name>A0A412FST9_9BACE</name>
<evidence type="ECO:0000313" key="9">
    <source>
        <dbReference type="Proteomes" id="UP000284205"/>
    </source>
</evidence>
<evidence type="ECO:0000256" key="3">
    <source>
        <dbReference type="ARBA" id="ARBA00022777"/>
    </source>
</evidence>
<keyword evidence="3" id="KW-0418">Kinase</keyword>
<proteinExistence type="inferred from homology"/>
<dbReference type="GO" id="GO:0042352">
    <property type="term" value="P:GDP-L-fucose salvage"/>
    <property type="evidence" value="ECO:0007669"/>
    <property type="project" value="TreeGrafter"/>
</dbReference>
<dbReference type="PRINTS" id="PR00960">
    <property type="entry name" value="LMBPPROTEIN"/>
</dbReference>
<comment type="caution">
    <text evidence="8">The sequence shown here is derived from an EMBL/GenBank/DDBJ whole genome shotgun (WGS) entry which is preliminary data.</text>
</comment>
<dbReference type="PANTHER" id="PTHR32463">
    <property type="entry name" value="L-FUCOSE KINASE"/>
    <property type="match status" value="1"/>
</dbReference>
<dbReference type="InterPro" id="IPR036554">
    <property type="entry name" value="GHMP_kinase_C_sf"/>
</dbReference>
<dbReference type="InterPro" id="IPR020568">
    <property type="entry name" value="Ribosomal_Su5_D2-typ_SF"/>
</dbReference>
<dbReference type="RefSeq" id="WP_122118779.1">
    <property type="nucleotide sequence ID" value="NZ_JABFHR010000001.1"/>
</dbReference>
<dbReference type="AlphaFoldDB" id="A0A412FST9"/>
<protein>
    <submittedName>
        <fullName evidence="8">Dehydrogenase</fullName>
    </submittedName>
</protein>
<dbReference type="GO" id="GO:0005524">
    <property type="term" value="F:ATP binding"/>
    <property type="evidence" value="ECO:0007669"/>
    <property type="project" value="UniProtKB-KW"/>
</dbReference>
<evidence type="ECO:0000256" key="1">
    <source>
        <dbReference type="ARBA" id="ARBA00022679"/>
    </source>
</evidence>
<evidence type="ECO:0000256" key="4">
    <source>
        <dbReference type="ARBA" id="ARBA00022840"/>
    </source>
</evidence>
<dbReference type="PANTHER" id="PTHR32463:SF0">
    <property type="entry name" value="L-FUCOSE KINASE"/>
    <property type="match status" value="1"/>
</dbReference>